<dbReference type="AlphaFoldDB" id="A0A191WCN1"/>
<dbReference type="EMBL" id="CP013979">
    <property type="protein sequence ID" value="ANJ25992.1"/>
    <property type="molecule type" value="Genomic_DNA"/>
</dbReference>
<proteinExistence type="predicted"/>
<dbReference type="STRING" id="453304.ATC03_03830"/>
<reference evidence="2" key="2">
    <citation type="submission" date="2016-01" db="EMBL/GenBank/DDBJ databases">
        <title>Complete genome sequence of Agromyces aureus AR33T and comparison with related organisms.</title>
        <authorList>
            <person name="Corretto E."/>
            <person name="Antonielli L."/>
            <person name="Sessitsch A."/>
            <person name="Brader G."/>
        </authorList>
    </citation>
    <scope>NUCLEOTIDE SEQUENCE [LARGE SCALE GENOMIC DNA]</scope>
    <source>
        <strain evidence="2">AR33</strain>
    </source>
</reference>
<evidence type="ECO:0000313" key="2">
    <source>
        <dbReference type="Proteomes" id="UP000078437"/>
    </source>
</evidence>
<name>A0A191WCN1_9MICO</name>
<evidence type="ECO:0000313" key="1">
    <source>
        <dbReference type="EMBL" id="ANJ25992.1"/>
    </source>
</evidence>
<accession>A0A191WCN1</accession>
<keyword evidence="2" id="KW-1185">Reference proteome</keyword>
<reference evidence="1 2" key="1">
    <citation type="journal article" date="2016" name="Int. J. Syst. Evol. Microbiol.">
        <title>Agromyces aureus sp. nov., isolated from the rhizosphere of Salix caprea L. grown in a heavy-metal-contaminated soil.</title>
        <authorList>
            <person name="Corretto E."/>
            <person name="Antonielli L."/>
            <person name="Sessitsch A."/>
            <person name="Compant S."/>
            <person name="Gorfer M."/>
            <person name="Kuffner M."/>
            <person name="Brader G."/>
        </authorList>
    </citation>
    <scope>NUCLEOTIDE SEQUENCE [LARGE SCALE GENOMIC DNA]</scope>
    <source>
        <strain evidence="1 2">AR33</strain>
    </source>
</reference>
<dbReference type="Proteomes" id="UP000078437">
    <property type="component" value="Chromosome"/>
</dbReference>
<dbReference type="KEGG" id="agy:ATC03_03830"/>
<protein>
    <submittedName>
        <fullName evidence="1">Uncharacterized protein</fullName>
    </submittedName>
</protein>
<organism evidence="1 2">
    <name type="scientific">Agromyces aureus</name>
    <dbReference type="NCBI Taxonomy" id="453304"/>
    <lineage>
        <taxon>Bacteria</taxon>
        <taxon>Bacillati</taxon>
        <taxon>Actinomycetota</taxon>
        <taxon>Actinomycetes</taxon>
        <taxon>Micrococcales</taxon>
        <taxon>Microbacteriaceae</taxon>
        <taxon>Agromyces</taxon>
    </lineage>
</organism>
<gene>
    <name evidence="1" type="ORF">ATC03_03830</name>
</gene>
<sequence>MSAGVVELHQMALLRNGKLWLFAAKAALGFRYLHAFTSSGPDQVGFKFSDHCEHVEQQSSNRVEWVVDRASDAEFDVLGGELVDDVLRVAE</sequence>